<protein>
    <submittedName>
        <fullName evidence="2">Uncharacterized protein</fullName>
    </submittedName>
</protein>
<dbReference type="Gene3D" id="3.40.50.300">
    <property type="entry name" value="P-loop containing nucleotide triphosphate hydrolases"/>
    <property type="match status" value="1"/>
</dbReference>
<dbReference type="InterPro" id="IPR027417">
    <property type="entry name" value="P-loop_NTPase"/>
</dbReference>
<feature type="signal peptide" evidence="1">
    <location>
        <begin position="1"/>
        <end position="23"/>
    </location>
</feature>
<dbReference type="EMBL" id="CM007368">
    <property type="protein sequence ID" value="OIW07344.1"/>
    <property type="molecule type" value="Genomic_DNA"/>
</dbReference>
<evidence type="ECO:0000256" key="1">
    <source>
        <dbReference type="SAM" id="SignalP"/>
    </source>
</evidence>
<evidence type="ECO:0000313" key="2">
    <source>
        <dbReference type="EMBL" id="OIW07344.1"/>
    </source>
</evidence>
<dbReference type="GO" id="GO:0003924">
    <property type="term" value="F:GTPase activity"/>
    <property type="evidence" value="ECO:0007669"/>
    <property type="project" value="InterPro"/>
</dbReference>
<dbReference type="Gramene" id="OIW07344">
    <property type="protein sequence ID" value="OIW07344"/>
    <property type="gene ID" value="TanjilG_10179"/>
</dbReference>
<proteinExistence type="predicted"/>
<organism evidence="2 3">
    <name type="scientific">Lupinus angustifolius</name>
    <name type="common">Narrow-leaved blue lupine</name>
    <dbReference type="NCBI Taxonomy" id="3871"/>
    <lineage>
        <taxon>Eukaryota</taxon>
        <taxon>Viridiplantae</taxon>
        <taxon>Streptophyta</taxon>
        <taxon>Embryophyta</taxon>
        <taxon>Tracheophyta</taxon>
        <taxon>Spermatophyta</taxon>
        <taxon>Magnoliopsida</taxon>
        <taxon>eudicotyledons</taxon>
        <taxon>Gunneridae</taxon>
        <taxon>Pentapetalae</taxon>
        <taxon>rosids</taxon>
        <taxon>fabids</taxon>
        <taxon>Fabales</taxon>
        <taxon>Fabaceae</taxon>
        <taxon>Papilionoideae</taxon>
        <taxon>50 kb inversion clade</taxon>
        <taxon>genistoids sensu lato</taxon>
        <taxon>core genistoids</taxon>
        <taxon>Genisteae</taxon>
        <taxon>Lupinus</taxon>
    </lineage>
</organism>
<feature type="chain" id="PRO_5020025475" evidence="1">
    <location>
        <begin position="24"/>
        <end position="85"/>
    </location>
</feature>
<name>A0A4P1RBN9_LUPAN</name>
<keyword evidence="1" id="KW-0732">Signal</keyword>
<dbReference type="Pfam" id="PF00071">
    <property type="entry name" value="Ras"/>
    <property type="match status" value="1"/>
</dbReference>
<evidence type="ECO:0000313" key="3">
    <source>
        <dbReference type="Proteomes" id="UP000188354"/>
    </source>
</evidence>
<sequence length="85" mass="9228">MKLLKYCFVIHVLLLFFSDKAFADEIGIPFLETSAEDATNAEQAFMAMTASIKTRMASQPANNAKAPIVQIRGQPVVQNSGCCSS</sequence>
<dbReference type="InterPro" id="IPR001806">
    <property type="entry name" value="Small_GTPase"/>
</dbReference>
<accession>A0A4P1RBN9</accession>
<reference evidence="2 3" key="1">
    <citation type="journal article" date="2017" name="Plant Biotechnol. J.">
        <title>A comprehensive draft genome sequence for lupin (Lupinus angustifolius), an emerging health food: insights into plant-microbe interactions and legume evolution.</title>
        <authorList>
            <person name="Hane J.K."/>
            <person name="Ming Y."/>
            <person name="Kamphuis L.G."/>
            <person name="Nelson M.N."/>
            <person name="Garg G."/>
            <person name="Atkins C.A."/>
            <person name="Bayer P.E."/>
            <person name="Bravo A."/>
            <person name="Bringans S."/>
            <person name="Cannon S."/>
            <person name="Edwards D."/>
            <person name="Foley R."/>
            <person name="Gao L.L."/>
            <person name="Harrison M.J."/>
            <person name="Huang W."/>
            <person name="Hurgobin B."/>
            <person name="Li S."/>
            <person name="Liu C.W."/>
            <person name="McGrath A."/>
            <person name="Morahan G."/>
            <person name="Murray J."/>
            <person name="Weller J."/>
            <person name="Jian J."/>
            <person name="Singh K.B."/>
        </authorList>
    </citation>
    <scope>NUCLEOTIDE SEQUENCE</scope>
    <source>
        <strain evidence="3">cv. Tanjil</strain>
        <tissue evidence="2">Whole plant</tissue>
    </source>
</reference>
<dbReference type="GO" id="GO:0005525">
    <property type="term" value="F:GTP binding"/>
    <property type="evidence" value="ECO:0007669"/>
    <property type="project" value="InterPro"/>
</dbReference>
<dbReference type="Proteomes" id="UP000188354">
    <property type="component" value="Chromosome LG08"/>
</dbReference>
<gene>
    <name evidence="2" type="ORF">TanjilG_10179</name>
</gene>
<keyword evidence="3" id="KW-1185">Reference proteome</keyword>
<dbReference type="AlphaFoldDB" id="A0A4P1RBN9"/>